<dbReference type="InterPro" id="IPR007588">
    <property type="entry name" value="Znf_FLYWCH"/>
</dbReference>
<reference evidence="6 7" key="1">
    <citation type="journal article" date="2018" name="Elife">
        <title>Firefly genomes illuminate parallel origins of bioluminescence in beetles.</title>
        <authorList>
            <person name="Fallon T.R."/>
            <person name="Lower S.E."/>
            <person name="Chang C.H."/>
            <person name="Bessho-Uehara M."/>
            <person name="Martin G.J."/>
            <person name="Bewick A.J."/>
            <person name="Behringer M."/>
            <person name="Debat H.J."/>
            <person name="Wong I."/>
            <person name="Day J.C."/>
            <person name="Suvorov A."/>
            <person name="Silva C.J."/>
            <person name="Stanger-Hall K.F."/>
            <person name="Hall D.W."/>
            <person name="Schmitz R.J."/>
            <person name="Nelson D.R."/>
            <person name="Lewis S.M."/>
            <person name="Shigenobu S."/>
            <person name="Bybee S.M."/>
            <person name="Larracuente A.M."/>
            <person name="Oba Y."/>
            <person name="Weng J.K."/>
        </authorList>
    </citation>
    <scope>NUCLEOTIDE SEQUENCE [LARGE SCALE GENOMIC DNA]</scope>
    <source>
        <strain evidence="6">1611_PpyrPB1</strain>
        <tissue evidence="6">Whole body</tissue>
    </source>
</reference>
<evidence type="ECO:0000259" key="4">
    <source>
        <dbReference type="Pfam" id="PF04500"/>
    </source>
</evidence>
<feature type="domain" description="FLYWCH-type" evidence="4">
    <location>
        <begin position="126"/>
        <end position="183"/>
    </location>
</feature>
<evidence type="ECO:0000313" key="7">
    <source>
        <dbReference type="Proteomes" id="UP000327044"/>
    </source>
</evidence>
<feature type="domain" description="MULE transposase" evidence="5">
    <location>
        <begin position="311"/>
        <end position="401"/>
    </location>
</feature>
<organism evidence="6 7">
    <name type="scientific">Photinus pyralis</name>
    <name type="common">Common eastern firefly</name>
    <name type="synonym">Lampyris pyralis</name>
    <dbReference type="NCBI Taxonomy" id="7054"/>
    <lineage>
        <taxon>Eukaryota</taxon>
        <taxon>Metazoa</taxon>
        <taxon>Ecdysozoa</taxon>
        <taxon>Arthropoda</taxon>
        <taxon>Hexapoda</taxon>
        <taxon>Insecta</taxon>
        <taxon>Pterygota</taxon>
        <taxon>Neoptera</taxon>
        <taxon>Endopterygota</taxon>
        <taxon>Coleoptera</taxon>
        <taxon>Polyphaga</taxon>
        <taxon>Elateriformia</taxon>
        <taxon>Elateroidea</taxon>
        <taxon>Lampyridae</taxon>
        <taxon>Lampyrinae</taxon>
        <taxon>Photinus</taxon>
    </lineage>
</organism>
<dbReference type="InParanoid" id="A0A5N4B2F3"/>
<evidence type="ECO:0000256" key="3">
    <source>
        <dbReference type="ARBA" id="ARBA00022833"/>
    </source>
</evidence>
<keyword evidence="1" id="KW-0479">Metal-binding</keyword>
<accession>A0A5N4B2F3</accession>
<dbReference type="PANTHER" id="PTHR47160:SF8">
    <property type="entry name" value="MULE TRANSPOSASE DOMAIN-CONTAINING PROTEIN"/>
    <property type="match status" value="1"/>
</dbReference>
<protein>
    <recommendedName>
        <fullName evidence="8">FLYWCH-type domain-containing protein</fullName>
    </recommendedName>
</protein>
<dbReference type="PANTHER" id="PTHR47160">
    <property type="entry name" value="PUTATIVE-RELATED"/>
    <property type="match status" value="1"/>
</dbReference>
<evidence type="ECO:0000256" key="1">
    <source>
        <dbReference type="ARBA" id="ARBA00022723"/>
    </source>
</evidence>
<dbReference type="Proteomes" id="UP000327044">
    <property type="component" value="Unassembled WGS sequence"/>
</dbReference>
<dbReference type="Pfam" id="PF04500">
    <property type="entry name" value="FLYWCH"/>
    <property type="match status" value="1"/>
</dbReference>
<keyword evidence="3" id="KW-0862">Zinc</keyword>
<gene>
    <name evidence="6" type="ORF">PPYR_00761</name>
</gene>
<dbReference type="Pfam" id="PF10551">
    <property type="entry name" value="MULE"/>
    <property type="match status" value="1"/>
</dbReference>
<dbReference type="EMBL" id="VVIM01000001">
    <property type="protein sequence ID" value="KAB0803791.1"/>
    <property type="molecule type" value="Genomic_DNA"/>
</dbReference>
<keyword evidence="2" id="KW-0863">Zinc-finger</keyword>
<sequence length="588" mass="67140">MRGFTLPMRVDKFFKLHVDSINAMLKLAVANSEVEMLAAKDNPTEEDEEDIETNTVNSQSGFHCQAIGSENNFADMAFQERSLADLNEGESLLFSQVEKRNIGVNDNKQPRGMDKLEDMNREREIISVRGRNKFVSDGFSYTFDKLSKDGLTSFWRCTNKDECKARLHTRNNEVVKLLNVHNHDASASSIEAAEIVTRIKARAVNTQECTSQVINECITGISQAAMASLPQLGALKKTVRRKRNEVNAAPPAPLNLQTLQIPDEFKMYAFDNGIEENFLLYDSGPEEMRILIFGRRQNLHILRSSDTFYGDGTFKTAPHLFSQIYTILGRLHGGVHPIIYALLPNKQGATYVRLFRALIELEPNFQPRSYSCDFEAAAITAFQGCFPDANIFGCYYHLTHNVKKKICELGLIQNYNNDANFSLRAKMVPALAFVPINDLENALDAISEALPDDLQPLVDWFEDNYIGRRNRRGLGRRPALFGPETWNLHQRVLDGEDRTNNYAEAAHRRLTIELGMEHPTIWKFIVALRKIQIARDVRYEQLLAGHQPSPKKRKYREIDNRISRLILNYNNDNILEFLRGIAHNYELH</sequence>
<dbReference type="InterPro" id="IPR018289">
    <property type="entry name" value="MULE_transposase_dom"/>
</dbReference>
<evidence type="ECO:0000256" key="2">
    <source>
        <dbReference type="ARBA" id="ARBA00022771"/>
    </source>
</evidence>
<evidence type="ECO:0008006" key="8">
    <source>
        <dbReference type="Google" id="ProtNLM"/>
    </source>
</evidence>
<proteinExistence type="predicted"/>
<comment type="caution">
    <text evidence="6">The sequence shown here is derived from an EMBL/GenBank/DDBJ whole genome shotgun (WGS) entry which is preliminary data.</text>
</comment>
<dbReference type="Gene3D" id="2.20.25.240">
    <property type="match status" value="1"/>
</dbReference>
<dbReference type="AlphaFoldDB" id="A0A5N4B2F3"/>
<evidence type="ECO:0000313" key="6">
    <source>
        <dbReference type="EMBL" id="KAB0803791.1"/>
    </source>
</evidence>
<dbReference type="GO" id="GO:0008270">
    <property type="term" value="F:zinc ion binding"/>
    <property type="evidence" value="ECO:0007669"/>
    <property type="project" value="UniProtKB-KW"/>
</dbReference>
<name>A0A5N4B2F3_PHOPY</name>
<keyword evidence="7" id="KW-1185">Reference proteome</keyword>
<evidence type="ECO:0000259" key="5">
    <source>
        <dbReference type="Pfam" id="PF10551"/>
    </source>
</evidence>